<accession>A0ABU9X2H8</accession>
<evidence type="ECO:0000313" key="2">
    <source>
        <dbReference type="Proteomes" id="UP001422074"/>
    </source>
</evidence>
<proteinExistence type="predicted"/>
<dbReference type="EMBL" id="JBDFRB010000006">
    <property type="protein sequence ID" value="MEN2744635.1"/>
    <property type="molecule type" value="Genomic_DNA"/>
</dbReference>
<sequence length="75" mass="8748">MLEFSDGGRGTDPEAELTFDDPAELNDYLDSLDVDWFEGQEVVAALKNMFGKKIHSPFVEQIVAWVEAWRWKHYR</sequence>
<dbReference type="Proteomes" id="UP001422074">
    <property type="component" value="Unassembled WGS sequence"/>
</dbReference>
<comment type="caution">
    <text evidence="1">The sequence shown here is derived from an EMBL/GenBank/DDBJ whole genome shotgun (WGS) entry which is preliminary data.</text>
</comment>
<gene>
    <name evidence="1" type="ORF">ABCQ75_08775</name>
</gene>
<dbReference type="RefSeq" id="WP_345884801.1">
    <property type="nucleotide sequence ID" value="NZ_JBDFRB010000006.1"/>
</dbReference>
<protein>
    <submittedName>
        <fullName evidence="1">Uncharacterized protein</fullName>
    </submittedName>
</protein>
<reference evidence="1 2" key="1">
    <citation type="submission" date="2024-05" db="EMBL/GenBank/DDBJ databases">
        <title>Sinomonas sp. nov., isolated from a waste landfill.</title>
        <authorList>
            <person name="Zhao Y."/>
        </authorList>
    </citation>
    <scope>NUCLEOTIDE SEQUENCE [LARGE SCALE GENOMIC DNA]</scope>
    <source>
        <strain evidence="1 2">CCTCC AB2014300</strain>
    </source>
</reference>
<organism evidence="1 2">
    <name type="scientific">Sinomonas halotolerans</name>
    <dbReference type="NCBI Taxonomy" id="1644133"/>
    <lineage>
        <taxon>Bacteria</taxon>
        <taxon>Bacillati</taxon>
        <taxon>Actinomycetota</taxon>
        <taxon>Actinomycetes</taxon>
        <taxon>Micrococcales</taxon>
        <taxon>Micrococcaceae</taxon>
        <taxon>Sinomonas</taxon>
    </lineage>
</organism>
<keyword evidence="2" id="KW-1185">Reference proteome</keyword>
<name>A0ABU9X2H8_9MICC</name>
<evidence type="ECO:0000313" key="1">
    <source>
        <dbReference type="EMBL" id="MEN2744635.1"/>
    </source>
</evidence>